<keyword evidence="4 9" id="KW-0732">Signal</keyword>
<evidence type="ECO:0000256" key="9">
    <source>
        <dbReference type="SAM" id="SignalP"/>
    </source>
</evidence>
<dbReference type="eggNOG" id="COG3509">
    <property type="taxonomic scope" value="Bacteria"/>
</dbReference>
<dbReference type="AlphaFoldDB" id="F5XVL1"/>
<keyword evidence="2" id="KW-0964">Secreted</keyword>
<feature type="signal peptide" evidence="9">
    <location>
        <begin position="1"/>
        <end position="25"/>
    </location>
</feature>
<proteinExistence type="predicted"/>
<sequence length="373" mass="38051">MRTVQALQCAAAMMAGALWVSAASAAPGDGPSARTATTIAQSGSGAAAQPKAAAKAKPAAAASKDGASKAAVRPASKPKAAPRTAAKPRAPVKRPTARTAAPAAAALAAKAAPAWSDTESRLTRPGDHPFTIAHGGLARSYRVNLPAGYHPATPAPLLVLLQGASRESARDIQDLARQAQAQGFITVFPQGAARGLDGKALVKAAWNADREPAADDVGFVMQAVANVFRQASIDRERIYAAGLGEAAAMAWRLACDKPDIFTAVVGIGAAQPAGPCSPSLPVSVLHFQAGDPLPGAAPGTRDPAAQWAQLNGCSAAPRRILDIGADYCESYGWCRGQAEVQRCVAGSDGESPAKGGALTISATDRMWDFLGRR</sequence>
<keyword evidence="7" id="KW-0624">Polysaccharide degradation</keyword>
<organism evidence="10 11">
    <name type="scientific">Ramlibacter tataouinensis (strain ATCC BAA-407 / DSM 14655 / LMG 21543 / TTB310)</name>
    <dbReference type="NCBI Taxonomy" id="365046"/>
    <lineage>
        <taxon>Bacteria</taxon>
        <taxon>Pseudomonadati</taxon>
        <taxon>Pseudomonadota</taxon>
        <taxon>Betaproteobacteria</taxon>
        <taxon>Burkholderiales</taxon>
        <taxon>Comamonadaceae</taxon>
        <taxon>Ramlibacter</taxon>
    </lineage>
</organism>
<keyword evidence="6" id="KW-0119">Carbohydrate metabolism</keyword>
<dbReference type="GO" id="GO:0045493">
    <property type="term" value="P:xylan catabolic process"/>
    <property type="evidence" value="ECO:0007669"/>
    <property type="project" value="UniProtKB-KW"/>
</dbReference>
<name>F5XVL1_RAMTT</name>
<dbReference type="KEGG" id="rta:Rta_05110"/>
<dbReference type="EMBL" id="CP000245">
    <property type="protein sequence ID" value="AEG91587.1"/>
    <property type="molecule type" value="Genomic_DNA"/>
</dbReference>
<dbReference type="InterPro" id="IPR029058">
    <property type="entry name" value="AB_hydrolase_fold"/>
</dbReference>
<dbReference type="Gene3D" id="3.40.50.1820">
    <property type="entry name" value="alpha/beta hydrolase"/>
    <property type="match status" value="1"/>
</dbReference>
<evidence type="ECO:0000256" key="3">
    <source>
        <dbReference type="ARBA" id="ARBA00022651"/>
    </source>
</evidence>
<reference evidence="11" key="1">
    <citation type="submission" date="2006-01" db="EMBL/GenBank/DDBJ databases">
        <title>Genome of the cyst-dividing bacterium Ramlibacter tataouinensis.</title>
        <authorList>
            <person name="Barakat M."/>
            <person name="Ortet P."/>
            <person name="De Luca G."/>
            <person name="Jourlin-Castelli C."/>
            <person name="Ansaldi M."/>
            <person name="Py B."/>
            <person name="Fichant G."/>
            <person name="Coutinho P."/>
            <person name="Voulhoux R."/>
            <person name="Bastien O."/>
            <person name="Roy S."/>
            <person name="Marechal E."/>
            <person name="Henrissat B."/>
            <person name="Quentin Y."/>
            <person name="Noirot P."/>
            <person name="Filloux A."/>
            <person name="Mejean V."/>
            <person name="DuBow M."/>
            <person name="Barras F."/>
            <person name="Heulin T."/>
        </authorList>
    </citation>
    <scope>NUCLEOTIDE SEQUENCE [LARGE SCALE GENOMIC DNA]</scope>
    <source>
        <strain evidence="11">ATCC BAA-407 / DSM 14655 / LMG 21543 / TTB310</strain>
    </source>
</reference>
<keyword evidence="11" id="KW-1185">Reference proteome</keyword>
<evidence type="ECO:0000256" key="1">
    <source>
        <dbReference type="ARBA" id="ARBA00004613"/>
    </source>
</evidence>
<protein>
    <submittedName>
        <fullName evidence="10">Esterase, Carbohydrate Esterase Family 1-like protein</fullName>
    </submittedName>
</protein>
<feature type="compositionally biased region" description="Low complexity" evidence="8">
    <location>
        <begin position="24"/>
        <end position="33"/>
    </location>
</feature>
<evidence type="ECO:0000313" key="11">
    <source>
        <dbReference type="Proteomes" id="UP000008385"/>
    </source>
</evidence>
<evidence type="ECO:0000256" key="6">
    <source>
        <dbReference type="ARBA" id="ARBA00023277"/>
    </source>
</evidence>
<dbReference type="GO" id="GO:0005576">
    <property type="term" value="C:extracellular region"/>
    <property type="evidence" value="ECO:0007669"/>
    <property type="project" value="UniProtKB-SubCell"/>
</dbReference>
<evidence type="ECO:0000256" key="2">
    <source>
        <dbReference type="ARBA" id="ARBA00022525"/>
    </source>
</evidence>
<dbReference type="SUPFAM" id="SSF53474">
    <property type="entry name" value="alpha/beta-Hydrolases"/>
    <property type="match status" value="1"/>
</dbReference>
<reference evidence="10 11" key="2">
    <citation type="journal article" date="2011" name="PLoS ONE">
        <title>The Cyst-Dividing Bacterium Ramlibacter tataouinensis TTB310 Genome Reveals a Well-Stocked Toolbox for Adaptation to a Desert Environment.</title>
        <authorList>
            <person name="De Luca G."/>
            <person name="Barakat M."/>
            <person name="Ortet P."/>
            <person name="Fochesato S."/>
            <person name="Jourlin-Castelli C."/>
            <person name="Ansaldi M."/>
            <person name="Py B."/>
            <person name="Fichant G."/>
            <person name="Coutinho P.M."/>
            <person name="Voulhoux R."/>
            <person name="Bastien O."/>
            <person name="Marechal E."/>
            <person name="Henrissat B."/>
            <person name="Quentin Y."/>
            <person name="Noirot P."/>
            <person name="Filloux A."/>
            <person name="Mejean V."/>
            <person name="Dubow M.S."/>
            <person name="Barras F."/>
            <person name="Barbe V."/>
            <person name="Weissenbach J."/>
            <person name="Mihalcescu I."/>
            <person name="Vermeglio A."/>
            <person name="Achouak W."/>
            <person name="Heulin T."/>
        </authorList>
    </citation>
    <scope>NUCLEOTIDE SEQUENCE [LARGE SCALE GENOMIC DNA]</scope>
    <source>
        <strain evidence="11">ATCC BAA-407 / DSM 14655 / LMG 21543 / TTB310</strain>
    </source>
</reference>
<dbReference type="PANTHER" id="PTHR38050">
    <property type="match status" value="1"/>
</dbReference>
<evidence type="ECO:0000256" key="7">
    <source>
        <dbReference type="ARBA" id="ARBA00023326"/>
    </source>
</evidence>
<keyword evidence="5" id="KW-0378">Hydrolase</keyword>
<dbReference type="Proteomes" id="UP000008385">
    <property type="component" value="Chromosome"/>
</dbReference>
<evidence type="ECO:0000313" key="10">
    <source>
        <dbReference type="EMBL" id="AEG91587.1"/>
    </source>
</evidence>
<keyword evidence="3" id="KW-0858">Xylan degradation</keyword>
<feature type="region of interest" description="Disordered" evidence="8">
    <location>
        <begin position="24"/>
        <end position="102"/>
    </location>
</feature>
<gene>
    <name evidence="10" type="ordered locus">Rta_05110</name>
</gene>
<dbReference type="OrthoDB" id="9767239at2"/>
<dbReference type="GO" id="GO:0030600">
    <property type="term" value="F:feruloyl esterase activity"/>
    <property type="evidence" value="ECO:0007669"/>
    <property type="project" value="InterPro"/>
</dbReference>
<dbReference type="InterPro" id="IPR043595">
    <property type="entry name" value="FaeB/C/D"/>
</dbReference>
<evidence type="ECO:0000256" key="8">
    <source>
        <dbReference type="SAM" id="MobiDB-lite"/>
    </source>
</evidence>
<dbReference type="RefSeq" id="WP_013899820.1">
    <property type="nucleotide sequence ID" value="NC_015677.1"/>
</dbReference>
<dbReference type="HOGENOM" id="CLU_741603_0_0_4"/>
<feature type="compositionally biased region" description="Low complexity" evidence="8">
    <location>
        <begin position="40"/>
        <end position="89"/>
    </location>
</feature>
<feature type="chain" id="PRO_5003335329" evidence="9">
    <location>
        <begin position="26"/>
        <end position="373"/>
    </location>
</feature>
<accession>F5XVL1</accession>
<dbReference type="STRING" id="365046.Rta_05110"/>
<evidence type="ECO:0000256" key="4">
    <source>
        <dbReference type="ARBA" id="ARBA00022729"/>
    </source>
</evidence>
<evidence type="ECO:0000256" key="5">
    <source>
        <dbReference type="ARBA" id="ARBA00022801"/>
    </source>
</evidence>
<comment type="subcellular location">
    <subcellularLocation>
        <location evidence="1">Secreted</location>
    </subcellularLocation>
</comment>
<dbReference type="PANTHER" id="PTHR38050:SF2">
    <property type="entry name" value="FERULOYL ESTERASE C-RELATED"/>
    <property type="match status" value="1"/>
</dbReference>